<dbReference type="OrthoDB" id="264917at2759"/>
<keyword evidence="6" id="KW-0472">Membrane</keyword>
<dbReference type="Proteomes" id="UP000541558">
    <property type="component" value="Unassembled WGS sequence"/>
</dbReference>
<dbReference type="InterPro" id="IPR015947">
    <property type="entry name" value="PUA-like_sf"/>
</dbReference>
<keyword evidence="2 4" id="KW-0863">Zinc-finger</keyword>
<protein>
    <recommendedName>
        <fullName evidence="11">RING-type domain-containing protein</fullName>
    </recommendedName>
</protein>
<dbReference type="GO" id="GO:0008270">
    <property type="term" value="F:zinc ion binding"/>
    <property type="evidence" value="ECO:0007669"/>
    <property type="project" value="UniProtKB-KW"/>
</dbReference>
<feature type="compositionally biased region" description="Low complexity" evidence="5">
    <location>
        <begin position="413"/>
        <end position="425"/>
    </location>
</feature>
<keyword evidence="6" id="KW-1133">Transmembrane helix</keyword>
<feature type="compositionally biased region" description="Low complexity" evidence="5">
    <location>
        <begin position="389"/>
        <end position="405"/>
    </location>
</feature>
<dbReference type="CDD" id="cd16514">
    <property type="entry name" value="RING-HC_LONFs_rpt2"/>
    <property type="match status" value="1"/>
</dbReference>
<sequence>MASPSDLLPILRCPYCRDALDAPATLRCGHSVCARHIHPTNPRCPLPACRVPPAVAVRVPEHIAYSAPSTLAPFPSLVTAAARDVSLNKVLALVARTQERLSDPPPRPADDDDDDDDGDRRRPRKRMRREEPDDEPDLLSHLISQSALQRTADPDEPLPSDTGRRDAILSEFDKELCQELSCDICSNVYYQPVTTPCQHTYCAKCLQRSLDHHTTCPLCRENLPNYSYFQDHPINNTIYQLILKAFPGVYEARKEAIEQEERDAELDTPIFVAMLVFPGQPVTLHIFEPRYRLMLRRCLDSNRPRFGMVMPPSPNSPSPLQDFGTMLEITSVKMLDDGRSLVQTEGTFRFRVVARGSLDGYTVAKIDRIDDHPDTLINRVEASLQQRIPQPSLSASQPSSSSPKETTPPAPPSSDSSQTPSGSTSNNLLYPTQALPRQRPTNDELIAICHRFIAHIRRGAAPWIVQRLNDLPPMPDDPSAFSFWVVHVIPLDDLEKAKLLLLQSPRLRLLLVVHWIEQLNRNWYVRMLIFSGYLRWVVWAAIETVIGVVLWLLKAVLRLGIVGAEPDSRAVNAALRGALLGAAFPVFLVCVAMWWAV</sequence>
<dbReference type="SUPFAM" id="SSF57850">
    <property type="entry name" value="RING/U-box"/>
    <property type="match status" value="2"/>
</dbReference>
<evidence type="ECO:0000256" key="5">
    <source>
        <dbReference type="SAM" id="MobiDB-lite"/>
    </source>
</evidence>
<evidence type="ECO:0000256" key="1">
    <source>
        <dbReference type="ARBA" id="ARBA00022723"/>
    </source>
</evidence>
<feature type="region of interest" description="Disordered" evidence="5">
    <location>
        <begin position="384"/>
        <end position="430"/>
    </location>
</feature>
<dbReference type="Gene3D" id="3.30.40.10">
    <property type="entry name" value="Zinc/RING finger domain, C3HC4 (zinc finger)"/>
    <property type="match status" value="2"/>
</dbReference>
<keyword evidence="6" id="KW-0812">Transmembrane</keyword>
<dbReference type="PROSITE" id="PS50089">
    <property type="entry name" value="ZF_RING_2"/>
    <property type="match status" value="1"/>
</dbReference>
<evidence type="ECO:0000259" key="7">
    <source>
        <dbReference type="PROSITE" id="PS50089"/>
    </source>
</evidence>
<evidence type="ECO:0000259" key="8">
    <source>
        <dbReference type="PROSITE" id="PS51787"/>
    </source>
</evidence>
<dbReference type="SMART" id="SM00184">
    <property type="entry name" value="RING"/>
    <property type="match status" value="2"/>
</dbReference>
<proteinExistence type="predicted"/>
<dbReference type="Pfam" id="PF13923">
    <property type="entry name" value="zf-C3HC4_2"/>
    <property type="match status" value="1"/>
</dbReference>
<dbReference type="Gene3D" id="2.30.130.40">
    <property type="entry name" value="LON domain-like"/>
    <property type="match status" value="1"/>
</dbReference>
<evidence type="ECO:0000256" key="4">
    <source>
        <dbReference type="PROSITE-ProRule" id="PRU00175"/>
    </source>
</evidence>
<organism evidence="9 10">
    <name type="scientific">Ephemerocybe angulata</name>
    <dbReference type="NCBI Taxonomy" id="980116"/>
    <lineage>
        <taxon>Eukaryota</taxon>
        <taxon>Fungi</taxon>
        <taxon>Dikarya</taxon>
        <taxon>Basidiomycota</taxon>
        <taxon>Agaricomycotina</taxon>
        <taxon>Agaricomycetes</taxon>
        <taxon>Agaricomycetidae</taxon>
        <taxon>Agaricales</taxon>
        <taxon>Agaricineae</taxon>
        <taxon>Psathyrellaceae</taxon>
        <taxon>Ephemerocybe</taxon>
    </lineage>
</organism>
<evidence type="ECO:0000256" key="3">
    <source>
        <dbReference type="ARBA" id="ARBA00022833"/>
    </source>
</evidence>
<dbReference type="InterPro" id="IPR013083">
    <property type="entry name" value="Znf_RING/FYVE/PHD"/>
</dbReference>
<comment type="caution">
    <text evidence="9">The sequence shown here is derived from an EMBL/GenBank/DDBJ whole genome shotgun (WGS) entry which is preliminary data.</text>
</comment>
<keyword evidence="10" id="KW-1185">Reference proteome</keyword>
<dbReference type="InterPro" id="IPR046336">
    <property type="entry name" value="Lon_prtase_N_sf"/>
</dbReference>
<evidence type="ECO:0000256" key="6">
    <source>
        <dbReference type="SAM" id="Phobius"/>
    </source>
</evidence>
<dbReference type="SMART" id="SM00464">
    <property type="entry name" value="LON"/>
    <property type="match status" value="1"/>
</dbReference>
<dbReference type="InterPro" id="IPR003111">
    <property type="entry name" value="Lon_prtase_N"/>
</dbReference>
<dbReference type="PROSITE" id="PS51787">
    <property type="entry name" value="LON_N"/>
    <property type="match status" value="1"/>
</dbReference>
<dbReference type="Gene3D" id="1.20.58.1480">
    <property type="match status" value="1"/>
</dbReference>
<dbReference type="PANTHER" id="PTHR23327">
    <property type="entry name" value="RING FINGER PROTEIN 127"/>
    <property type="match status" value="1"/>
</dbReference>
<name>A0A8H5C182_9AGAR</name>
<feature type="transmembrane region" description="Helical" evidence="6">
    <location>
        <begin position="533"/>
        <end position="553"/>
    </location>
</feature>
<feature type="domain" description="Lon N-terminal" evidence="8">
    <location>
        <begin position="265"/>
        <end position="520"/>
    </location>
</feature>
<dbReference type="PANTHER" id="PTHR23327:SF42">
    <property type="entry name" value="LON PEPTIDASE N-TERMINAL DOMAIN AND RING FINGER PROTEIN C14F5.10C"/>
    <property type="match status" value="1"/>
</dbReference>
<reference evidence="9 10" key="1">
    <citation type="journal article" date="2020" name="ISME J.">
        <title>Uncovering the hidden diversity of litter-decomposition mechanisms in mushroom-forming fungi.</title>
        <authorList>
            <person name="Floudas D."/>
            <person name="Bentzer J."/>
            <person name="Ahren D."/>
            <person name="Johansson T."/>
            <person name="Persson P."/>
            <person name="Tunlid A."/>
        </authorList>
    </citation>
    <scope>NUCLEOTIDE SEQUENCE [LARGE SCALE GENOMIC DNA]</scope>
    <source>
        <strain evidence="9 10">CBS 175.51</strain>
    </source>
</reference>
<dbReference type="SUPFAM" id="SSF88697">
    <property type="entry name" value="PUA domain-like"/>
    <property type="match status" value="1"/>
</dbReference>
<dbReference type="Pfam" id="PF02190">
    <property type="entry name" value="LON_substr_bdg"/>
    <property type="match status" value="1"/>
</dbReference>
<evidence type="ECO:0000256" key="2">
    <source>
        <dbReference type="ARBA" id="ARBA00022771"/>
    </source>
</evidence>
<dbReference type="InterPro" id="IPR001841">
    <property type="entry name" value="Znf_RING"/>
</dbReference>
<feature type="domain" description="RING-type" evidence="7">
    <location>
        <begin position="182"/>
        <end position="220"/>
    </location>
</feature>
<keyword evidence="1" id="KW-0479">Metal-binding</keyword>
<feature type="region of interest" description="Disordered" evidence="5">
    <location>
        <begin position="97"/>
        <end position="138"/>
    </location>
</feature>
<evidence type="ECO:0008006" key="11">
    <source>
        <dbReference type="Google" id="ProtNLM"/>
    </source>
</evidence>
<feature type="transmembrane region" description="Helical" evidence="6">
    <location>
        <begin position="573"/>
        <end position="596"/>
    </location>
</feature>
<dbReference type="InterPro" id="IPR017907">
    <property type="entry name" value="Znf_RING_CS"/>
</dbReference>
<dbReference type="EMBL" id="JAACJK010000109">
    <property type="protein sequence ID" value="KAF5333123.1"/>
    <property type="molecule type" value="Genomic_DNA"/>
</dbReference>
<dbReference type="AlphaFoldDB" id="A0A8H5C182"/>
<evidence type="ECO:0000313" key="10">
    <source>
        <dbReference type="Proteomes" id="UP000541558"/>
    </source>
</evidence>
<gene>
    <name evidence="9" type="ORF">D9611_002591</name>
</gene>
<keyword evidence="3" id="KW-0862">Zinc</keyword>
<accession>A0A8H5C182</accession>
<dbReference type="PROSITE" id="PS00518">
    <property type="entry name" value="ZF_RING_1"/>
    <property type="match status" value="1"/>
</dbReference>
<evidence type="ECO:0000313" key="9">
    <source>
        <dbReference type="EMBL" id="KAF5333123.1"/>
    </source>
</evidence>
<dbReference type="GO" id="GO:0061630">
    <property type="term" value="F:ubiquitin protein ligase activity"/>
    <property type="evidence" value="ECO:0007669"/>
    <property type="project" value="TreeGrafter"/>
</dbReference>